<name>A0AAW3UA37_XANEU</name>
<organism evidence="1 2">
    <name type="scientific">Xanthomonas euvesicatoria</name>
    <dbReference type="NCBI Taxonomy" id="456327"/>
    <lineage>
        <taxon>Bacteria</taxon>
        <taxon>Pseudomonadati</taxon>
        <taxon>Pseudomonadota</taxon>
        <taxon>Gammaproteobacteria</taxon>
        <taxon>Lysobacterales</taxon>
        <taxon>Lysobacteraceae</taxon>
        <taxon>Xanthomonas</taxon>
    </lineage>
</organism>
<gene>
    <name evidence="1" type="ORF">FHY32_004294</name>
</gene>
<sequence length="32" mass="3589">MQSVIRRTLALLVDELRSCSVLLLNMVLGDDD</sequence>
<proteinExistence type="predicted"/>
<reference evidence="1 2" key="1">
    <citation type="submission" date="2020-08" db="EMBL/GenBank/DDBJ databases">
        <title>Studying the diversity of plant-associated saprophytic bacteria and their role in host health and plant-pathogen interactions.</title>
        <authorList>
            <person name="Potnis N."/>
        </authorList>
    </citation>
    <scope>NUCLEOTIDE SEQUENCE [LARGE SCALE GENOMIC DNA]</scope>
    <source>
        <strain evidence="1 2">CFBP 7922</strain>
    </source>
</reference>
<evidence type="ECO:0000313" key="2">
    <source>
        <dbReference type="Proteomes" id="UP000576603"/>
    </source>
</evidence>
<protein>
    <submittedName>
        <fullName evidence="1">Uncharacterized protein</fullName>
    </submittedName>
</protein>
<accession>A0AAW3UA37</accession>
<dbReference type="AlphaFoldDB" id="A0AAW3UA37"/>
<comment type="caution">
    <text evidence="1">The sequence shown here is derived from an EMBL/GenBank/DDBJ whole genome shotgun (WGS) entry which is preliminary data.</text>
</comment>
<dbReference type="EMBL" id="JACHNL010000015">
    <property type="protein sequence ID" value="MBB4725880.1"/>
    <property type="molecule type" value="Genomic_DNA"/>
</dbReference>
<dbReference type="Proteomes" id="UP000576603">
    <property type="component" value="Unassembled WGS sequence"/>
</dbReference>
<evidence type="ECO:0000313" key="1">
    <source>
        <dbReference type="EMBL" id="MBB4725880.1"/>
    </source>
</evidence>